<dbReference type="Proteomes" id="UP000050640">
    <property type="component" value="Unplaced"/>
</dbReference>
<feature type="region of interest" description="Disordered" evidence="1">
    <location>
        <begin position="1"/>
        <end position="20"/>
    </location>
</feature>
<evidence type="ECO:0000313" key="3">
    <source>
        <dbReference type="WBParaSite" id="EEL_0000580101-mRNA-1"/>
    </source>
</evidence>
<evidence type="ECO:0000256" key="1">
    <source>
        <dbReference type="SAM" id="MobiDB-lite"/>
    </source>
</evidence>
<keyword evidence="2" id="KW-1185">Reference proteome</keyword>
<dbReference type="WBParaSite" id="EEL_0000580101-mRNA-1">
    <property type="protein sequence ID" value="EEL_0000580101-mRNA-1"/>
    <property type="gene ID" value="EEL_0000580101"/>
</dbReference>
<name>A0A0R3RUT2_9BILA</name>
<proteinExistence type="predicted"/>
<dbReference type="AlphaFoldDB" id="A0A0R3RUT2"/>
<feature type="region of interest" description="Disordered" evidence="1">
    <location>
        <begin position="31"/>
        <end position="120"/>
    </location>
</feature>
<feature type="compositionally biased region" description="Polar residues" evidence="1">
    <location>
        <begin position="33"/>
        <end position="49"/>
    </location>
</feature>
<protein>
    <submittedName>
        <fullName evidence="3">Ovule protein</fullName>
    </submittedName>
</protein>
<feature type="compositionally biased region" description="Polar residues" evidence="1">
    <location>
        <begin position="10"/>
        <end position="20"/>
    </location>
</feature>
<sequence>MDEVMVTEGNDVTSSDKSMLLSSEDRISAAKISGSTGNDTAFNKPTISRQVDDVTPMDTIPMDMDVTPMDKDVPDNEYMLAVSPKDKTMEVDDQVVMSRDDSNKLSDESVRSVDNVMSSKDKSMEMDDQIMMSKSDSIMLSDESMRSVEKLKYFAQIVCTQLFQKY</sequence>
<organism evidence="2 3">
    <name type="scientific">Elaeophora elaphi</name>
    <dbReference type="NCBI Taxonomy" id="1147741"/>
    <lineage>
        <taxon>Eukaryota</taxon>
        <taxon>Metazoa</taxon>
        <taxon>Ecdysozoa</taxon>
        <taxon>Nematoda</taxon>
        <taxon>Chromadorea</taxon>
        <taxon>Rhabditida</taxon>
        <taxon>Spirurina</taxon>
        <taxon>Spiruromorpha</taxon>
        <taxon>Filarioidea</taxon>
        <taxon>Onchocercidae</taxon>
        <taxon>Elaeophora</taxon>
    </lineage>
</organism>
<accession>A0A0R3RUT2</accession>
<evidence type="ECO:0000313" key="2">
    <source>
        <dbReference type="Proteomes" id="UP000050640"/>
    </source>
</evidence>
<feature type="compositionally biased region" description="Basic and acidic residues" evidence="1">
    <location>
        <begin position="98"/>
        <end position="111"/>
    </location>
</feature>
<reference evidence="3" key="1">
    <citation type="submission" date="2017-02" db="UniProtKB">
        <authorList>
            <consortium name="WormBaseParasite"/>
        </authorList>
    </citation>
    <scope>IDENTIFICATION</scope>
</reference>